<accession>A0A0J9XHB5</accession>
<sequence>MDNEIDFDEDEDEEEINEEGTEGVEIYEINKLLYTSAIAHMSHLKSLSINSTSLLEAFSPESIPASVKSLELESNYTISNTSPASFSTSSSLFSAGSSFRYEGTAAMFNKFWFQLLSHNFSHLTSLKVGLWASDLFSYGITQLQHQPSFHMTQSDLSLALSLGANSTAISSGNGNNGKLLGNLQHLHIEGDFMPPGLDSILFASNPNLETVIVPIIYEQGAQVLASTCCHSLKKLTISGNFEQASGNIGSNIGGDNVCGDANSLPCAPQPCFVEVPGALPLLAKCYRLNTLKLSVIANTLFGTDMLQFLQNKRIYAQNNSYHHALQQSPLRIVIEQTDYDLPYYREVISEEEYDEYGGFSMLPLDQIKARMPTYELLRTRFAPAPSCDTSNKAKHNSDTSSGIERFVRPIDEDLSTRSDPEYQEYYRQVPFVRYNCIFVLDTEAFERFSGSLVN</sequence>
<dbReference type="InterPro" id="IPR032675">
    <property type="entry name" value="LRR_dom_sf"/>
</dbReference>
<dbReference type="Proteomes" id="UP000242525">
    <property type="component" value="Unassembled WGS sequence"/>
</dbReference>
<protein>
    <submittedName>
        <fullName evidence="2">Uncharacterized protein</fullName>
    </submittedName>
</protein>
<evidence type="ECO:0000313" key="2">
    <source>
        <dbReference type="EMBL" id="CDO56301.1"/>
    </source>
</evidence>
<dbReference type="AlphaFoldDB" id="A0A0J9XHB5"/>
<dbReference type="EMBL" id="CCBN010000014">
    <property type="protein sequence ID" value="CDO56301.1"/>
    <property type="molecule type" value="Genomic_DNA"/>
</dbReference>
<keyword evidence="3" id="KW-1185">Reference proteome</keyword>
<gene>
    <name evidence="2" type="ORF">BN980_GECA14s02441g</name>
</gene>
<evidence type="ECO:0000313" key="3">
    <source>
        <dbReference type="Proteomes" id="UP000242525"/>
    </source>
</evidence>
<dbReference type="SUPFAM" id="SSF52047">
    <property type="entry name" value="RNI-like"/>
    <property type="match status" value="1"/>
</dbReference>
<reference evidence="2" key="1">
    <citation type="submission" date="2014-03" db="EMBL/GenBank/DDBJ databases">
        <authorList>
            <person name="Casaregola S."/>
        </authorList>
    </citation>
    <scope>NUCLEOTIDE SEQUENCE [LARGE SCALE GENOMIC DNA]</scope>
    <source>
        <strain evidence="2">CLIB 918</strain>
    </source>
</reference>
<dbReference type="Gene3D" id="3.80.10.10">
    <property type="entry name" value="Ribonuclease Inhibitor"/>
    <property type="match status" value="1"/>
</dbReference>
<name>A0A0J9XHB5_GEOCN</name>
<comment type="caution">
    <text evidence="2">The sequence shown here is derived from an EMBL/GenBank/DDBJ whole genome shotgun (WGS) entry which is preliminary data.</text>
</comment>
<feature type="region of interest" description="Disordered" evidence="1">
    <location>
        <begin position="1"/>
        <end position="20"/>
    </location>
</feature>
<organism evidence="2 3">
    <name type="scientific">Geotrichum candidum</name>
    <name type="common">Oospora lactis</name>
    <name type="synonym">Dipodascus geotrichum</name>
    <dbReference type="NCBI Taxonomy" id="1173061"/>
    <lineage>
        <taxon>Eukaryota</taxon>
        <taxon>Fungi</taxon>
        <taxon>Dikarya</taxon>
        <taxon>Ascomycota</taxon>
        <taxon>Saccharomycotina</taxon>
        <taxon>Dipodascomycetes</taxon>
        <taxon>Dipodascales</taxon>
        <taxon>Dipodascaceae</taxon>
        <taxon>Geotrichum</taxon>
    </lineage>
</organism>
<proteinExistence type="predicted"/>
<evidence type="ECO:0000256" key="1">
    <source>
        <dbReference type="SAM" id="MobiDB-lite"/>
    </source>
</evidence>